<name>A0A9P8PPW6_9ASCO</name>
<organism evidence="1 2">
    <name type="scientific">Wickerhamomyces mucosus</name>
    <dbReference type="NCBI Taxonomy" id="1378264"/>
    <lineage>
        <taxon>Eukaryota</taxon>
        <taxon>Fungi</taxon>
        <taxon>Dikarya</taxon>
        <taxon>Ascomycota</taxon>
        <taxon>Saccharomycotina</taxon>
        <taxon>Saccharomycetes</taxon>
        <taxon>Phaffomycetales</taxon>
        <taxon>Wickerhamomycetaceae</taxon>
        <taxon>Wickerhamomyces</taxon>
    </lineage>
</organism>
<reference evidence="1" key="1">
    <citation type="journal article" date="2021" name="Open Biol.">
        <title>Shared evolutionary footprints suggest mitochondrial oxidative damage underlies multiple complex I losses in fungi.</title>
        <authorList>
            <person name="Schikora-Tamarit M.A."/>
            <person name="Marcet-Houben M."/>
            <person name="Nosek J."/>
            <person name="Gabaldon T."/>
        </authorList>
    </citation>
    <scope>NUCLEOTIDE SEQUENCE</scope>
    <source>
        <strain evidence="1">CBS6341</strain>
    </source>
</reference>
<dbReference type="InterPro" id="IPR011990">
    <property type="entry name" value="TPR-like_helical_dom_sf"/>
</dbReference>
<keyword evidence="2" id="KW-1185">Reference proteome</keyword>
<gene>
    <name evidence="1" type="ORF">WICMUC_002327</name>
</gene>
<dbReference type="GO" id="GO:0003729">
    <property type="term" value="F:mRNA binding"/>
    <property type="evidence" value="ECO:0007669"/>
    <property type="project" value="TreeGrafter"/>
</dbReference>
<dbReference type="GO" id="GO:0005739">
    <property type="term" value="C:mitochondrion"/>
    <property type="evidence" value="ECO:0007669"/>
    <property type="project" value="TreeGrafter"/>
</dbReference>
<dbReference type="GO" id="GO:0007005">
    <property type="term" value="P:mitochondrion organization"/>
    <property type="evidence" value="ECO:0007669"/>
    <property type="project" value="TreeGrafter"/>
</dbReference>
<dbReference type="GO" id="GO:0006396">
    <property type="term" value="P:RNA processing"/>
    <property type="evidence" value="ECO:0007669"/>
    <property type="project" value="TreeGrafter"/>
</dbReference>
<comment type="caution">
    <text evidence="1">The sequence shown here is derived from an EMBL/GenBank/DDBJ whole genome shotgun (WGS) entry which is preliminary data.</text>
</comment>
<dbReference type="Gene3D" id="1.25.40.10">
    <property type="entry name" value="Tetratricopeptide repeat domain"/>
    <property type="match status" value="1"/>
</dbReference>
<dbReference type="EMBL" id="JAEUBF010000681">
    <property type="protein sequence ID" value="KAH3676031.1"/>
    <property type="molecule type" value="Genomic_DNA"/>
</dbReference>
<dbReference type="Proteomes" id="UP000769528">
    <property type="component" value="Unassembled WGS sequence"/>
</dbReference>
<sequence>MIRNSLHSLITTRISRSLLCSRIRQNVSQVRFARTKPNIKRTLNPETPKPIIQQTTAELSDKQLESKGMERVFVEQDILLLDALNRSRPGTPTDQRYKKQQKLLHNITNEDEKIQSFFVFLLQEALIELFEYPNPDELSQESEISNPEQEMEFEFKKSLMNNWNVTTERYKRFEILISVLESLVEKPNGAQLVPLEALVQIFDISKFLEDELLKLKVRCLSGDLIYSLKTVEFDPINESQYIESLMKFNKHKQANKLLMKRAETLNQRWWYELLIVNYIDLGDLHNAELVANTVKEKFYTDYLDTRIYLYFISKYLQANNIERVNYWVQSFEQSILELGFMIDDPPQPGLEATEEQVIQFLNRKDPPSKADFLSVINLHLGSSNSIFVNKVPYLIEFYLSLPSSSSSDLTELLLDYKYEYQTKILPLLSKMKTHKEVEEVLLPFLEQYRDRNATEMKQADLLDTYLQSLINVSGGFNKIIEEMRKVMHAPGGKLSSKSFYSLISAMINAKRLDEAFKVLKMLEDNDYILSNDQQAPHIFPRLSANHYVPFLRYFGRSGRIDEFNKVVKRFETHCNRYNPIILTQILNSLNKNKQHEETIKYIDLIILKNIHKQDFTSSQNYTKLYSSIWMCLKDYTYVMKESQKETKINGFPDLRYLFMKMIQDKVIPPREDYENIIETFIRTNDLYPVICVLEYMGLRHKIIPSRKINQLINKHSNLLNSKIQYQINKQYTRELQKLQSTQLSSKSLDPFAPKPEELNQEELFKDFFEPELELTSSQKDYYKLPILKLYKVLSMNFGIDLVYLREVYKDFDMDFDLDSIKMDLDKIK</sequence>
<evidence type="ECO:0008006" key="3">
    <source>
        <dbReference type="Google" id="ProtNLM"/>
    </source>
</evidence>
<dbReference type="PANTHER" id="PTHR47934">
    <property type="entry name" value="PENTATRICOPEPTIDE REPEAT-CONTAINING PROTEIN PET309, MITOCHONDRIAL"/>
    <property type="match status" value="1"/>
</dbReference>
<dbReference type="PANTHER" id="PTHR47934:SF6">
    <property type="entry name" value="MITOCHONDRIAL GROUP I INTRON SPLICING FACTOR CCM1-RELATED"/>
    <property type="match status" value="1"/>
</dbReference>
<reference evidence="1" key="2">
    <citation type="submission" date="2021-01" db="EMBL/GenBank/DDBJ databases">
        <authorList>
            <person name="Schikora-Tamarit M.A."/>
        </authorList>
    </citation>
    <scope>NUCLEOTIDE SEQUENCE</scope>
    <source>
        <strain evidence="1">CBS6341</strain>
    </source>
</reference>
<dbReference type="AlphaFoldDB" id="A0A9P8PPW6"/>
<accession>A0A9P8PPW6</accession>
<dbReference type="OrthoDB" id="185373at2759"/>
<dbReference type="InterPro" id="IPR051114">
    <property type="entry name" value="Mito_RNA_Proc_CCM1"/>
</dbReference>
<evidence type="ECO:0000313" key="2">
    <source>
        <dbReference type="Proteomes" id="UP000769528"/>
    </source>
</evidence>
<proteinExistence type="predicted"/>
<protein>
    <recommendedName>
        <fullName evidence="3">Mitochondrial group I intron splicing factor CCM1</fullName>
    </recommendedName>
</protein>
<evidence type="ECO:0000313" key="1">
    <source>
        <dbReference type="EMBL" id="KAH3676031.1"/>
    </source>
</evidence>